<dbReference type="Gene3D" id="1.20.1260.10">
    <property type="match status" value="1"/>
</dbReference>
<evidence type="ECO:0000259" key="1">
    <source>
        <dbReference type="PROSITE" id="PS50905"/>
    </source>
</evidence>
<protein>
    <submittedName>
        <fullName evidence="2">Ftn Ferritin-like protein</fullName>
    </submittedName>
</protein>
<dbReference type="SUPFAM" id="SSF47240">
    <property type="entry name" value="Ferritin-like"/>
    <property type="match status" value="1"/>
</dbReference>
<dbReference type="InterPro" id="IPR008331">
    <property type="entry name" value="Ferritin_DPS_dom"/>
</dbReference>
<dbReference type="EMBL" id="LR796188">
    <property type="protein sequence ID" value="CAB4125139.1"/>
    <property type="molecule type" value="Genomic_DNA"/>
</dbReference>
<dbReference type="GO" id="GO:0008199">
    <property type="term" value="F:ferric iron binding"/>
    <property type="evidence" value="ECO:0007669"/>
    <property type="project" value="InterPro"/>
</dbReference>
<dbReference type="InterPro" id="IPR012347">
    <property type="entry name" value="Ferritin-like"/>
</dbReference>
<name>A0A6J5KYW0_9CAUD</name>
<dbReference type="InterPro" id="IPR009078">
    <property type="entry name" value="Ferritin-like_SF"/>
</dbReference>
<gene>
    <name evidence="2" type="ORF">UFOVP54_67</name>
</gene>
<accession>A0A6J5KYW0</accession>
<dbReference type="Pfam" id="PF00210">
    <property type="entry name" value="Ferritin"/>
    <property type="match status" value="1"/>
</dbReference>
<evidence type="ECO:0000313" key="2">
    <source>
        <dbReference type="EMBL" id="CAB4125139.1"/>
    </source>
</evidence>
<dbReference type="InterPro" id="IPR009040">
    <property type="entry name" value="Ferritin-like_diiron"/>
</dbReference>
<proteinExistence type="predicted"/>
<reference evidence="2" key="1">
    <citation type="submission" date="2020-04" db="EMBL/GenBank/DDBJ databases">
        <authorList>
            <person name="Chiriac C."/>
            <person name="Salcher M."/>
            <person name="Ghai R."/>
            <person name="Kavagutti S V."/>
        </authorList>
    </citation>
    <scope>NUCLEOTIDE SEQUENCE</scope>
</reference>
<organism evidence="2">
    <name type="scientific">uncultured Caudovirales phage</name>
    <dbReference type="NCBI Taxonomy" id="2100421"/>
    <lineage>
        <taxon>Viruses</taxon>
        <taxon>Duplodnaviria</taxon>
        <taxon>Heunggongvirae</taxon>
        <taxon>Uroviricota</taxon>
        <taxon>Caudoviricetes</taxon>
        <taxon>Peduoviridae</taxon>
        <taxon>Maltschvirus</taxon>
        <taxon>Maltschvirus maltsch</taxon>
    </lineage>
</organism>
<sequence>MEQVKKKKPNLNEIQSAMQSDILSPRTLSPEVAELLIERLGDEYTAHYFYRNASNWCNDKAYFKAGAFFAAEASSELEHAEKIQTYLVGWNIIPIIPPVKMVPIFATLIDVVNKAYVLEYNLLTKYNTDSSMIFPVDLNTFDFLQELRTIQNSAVAEYSDLLNAAQLVNVENNFEVLYYEGKYFKG</sequence>
<dbReference type="PROSITE" id="PS50905">
    <property type="entry name" value="FERRITIN_LIKE"/>
    <property type="match status" value="1"/>
</dbReference>
<feature type="domain" description="Ferritin-like diiron" evidence="1">
    <location>
        <begin position="26"/>
        <end position="169"/>
    </location>
</feature>